<evidence type="ECO:0000256" key="5">
    <source>
        <dbReference type="RuleBase" id="RU362121"/>
    </source>
</evidence>
<protein>
    <recommendedName>
        <fullName evidence="6">Cytochrome b5 heme-binding domain-containing protein</fullName>
    </recommendedName>
</protein>
<evidence type="ECO:0000256" key="4">
    <source>
        <dbReference type="ARBA" id="ARBA00038168"/>
    </source>
</evidence>
<dbReference type="SMART" id="SM01117">
    <property type="entry name" value="Cyt-b5"/>
    <property type="match status" value="1"/>
</dbReference>
<name>A0A7J6YFF2_TRYCR</name>
<dbReference type="Gene3D" id="3.10.120.10">
    <property type="entry name" value="Cytochrome b5-like heme/steroid binding domain"/>
    <property type="match status" value="1"/>
</dbReference>
<organism evidence="7 8">
    <name type="scientific">Trypanosoma cruzi</name>
    <dbReference type="NCBI Taxonomy" id="5693"/>
    <lineage>
        <taxon>Eukaryota</taxon>
        <taxon>Discoba</taxon>
        <taxon>Euglenozoa</taxon>
        <taxon>Kinetoplastea</taxon>
        <taxon>Metakinetoplastina</taxon>
        <taxon>Trypanosomatida</taxon>
        <taxon>Trypanosomatidae</taxon>
        <taxon>Trypanosoma</taxon>
        <taxon>Schizotrypanum</taxon>
    </lineage>
</organism>
<feature type="transmembrane region" description="Helical" evidence="5">
    <location>
        <begin position="93"/>
        <end position="112"/>
    </location>
</feature>
<comment type="caution">
    <text evidence="5">Lacks conserved residue(s) required for the propagation of feature annotation.</text>
</comment>
<dbReference type="PANTHER" id="PTHR19359">
    <property type="entry name" value="CYTOCHROME B5"/>
    <property type="match status" value="1"/>
</dbReference>
<comment type="similarity">
    <text evidence="4 5">Belongs to the cytochrome b5 family.</text>
</comment>
<dbReference type="InterPro" id="IPR036400">
    <property type="entry name" value="Cyt_B5-like_heme/steroid_sf"/>
</dbReference>
<feature type="domain" description="Cytochrome b5 heme-binding" evidence="6">
    <location>
        <begin position="146"/>
        <end position="221"/>
    </location>
</feature>
<keyword evidence="5" id="KW-0812">Transmembrane</keyword>
<accession>A0A7J6YFF2</accession>
<keyword evidence="5" id="KW-1133">Transmembrane helix</keyword>
<dbReference type="GO" id="GO:0020037">
    <property type="term" value="F:heme binding"/>
    <property type="evidence" value="ECO:0007669"/>
    <property type="project" value="UniProtKB-UniRule"/>
</dbReference>
<dbReference type="Pfam" id="PF00173">
    <property type="entry name" value="Cyt-b5"/>
    <property type="match status" value="1"/>
</dbReference>
<dbReference type="PANTHER" id="PTHR19359:SF25">
    <property type="entry name" value="CYTOCHROME B5 HEME-BINDING DOMAIN-CONTAINING PROTEIN"/>
    <property type="match status" value="1"/>
</dbReference>
<proteinExistence type="inferred from homology"/>
<reference evidence="7 8" key="1">
    <citation type="journal article" date="2019" name="Genome Biol. Evol.">
        <title>Nanopore Sequencing Significantly Improves Genome Assembly of the Protozoan Parasite Trypanosoma cruzi.</title>
        <authorList>
            <person name="Diaz-Viraque F."/>
            <person name="Pita S."/>
            <person name="Greif G."/>
            <person name="de Souza R.C.M."/>
            <person name="Iraola G."/>
            <person name="Robello C."/>
        </authorList>
    </citation>
    <scope>NUCLEOTIDE SEQUENCE [LARGE SCALE GENOMIC DNA]</scope>
    <source>
        <strain evidence="7 8">Berenice</strain>
    </source>
</reference>
<dbReference type="Proteomes" id="UP000583944">
    <property type="component" value="Unassembled WGS sequence"/>
</dbReference>
<evidence type="ECO:0000313" key="8">
    <source>
        <dbReference type="Proteomes" id="UP000583944"/>
    </source>
</evidence>
<keyword evidence="5" id="KW-0472">Membrane</keyword>
<keyword evidence="3 5" id="KW-0408">Iron</keyword>
<dbReference type="InterPro" id="IPR018506">
    <property type="entry name" value="Cyt_B5_heme-BS"/>
</dbReference>
<evidence type="ECO:0000256" key="1">
    <source>
        <dbReference type="ARBA" id="ARBA00022617"/>
    </source>
</evidence>
<keyword evidence="1 5" id="KW-0349">Heme</keyword>
<dbReference type="GO" id="GO:0046872">
    <property type="term" value="F:metal ion binding"/>
    <property type="evidence" value="ECO:0007669"/>
    <property type="project" value="UniProtKB-UniRule"/>
</dbReference>
<sequence length="222" mass="25236">MSFILESKPSFFFFFCVYVHLCGLEGARGTLFSPFSWHTKEEAHKHRQQRTKFLHETKRGKVRKELFVFEKGGASCTQTHTAMLQERRSCSRIILFTAVVSIMVAVFLLLVLPPYDDNRKIVADTKNGKDAQTFFASLDDFRCPNVAYFPREEVARHASETDLWLVINGNLLDVSSFVHEHPGGLLIMEGAGGHDVAALFSHFHPPSTVKLLEKYCIGRLKE</sequence>
<keyword evidence="2 5" id="KW-0479">Metal-binding</keyword>
<evidence type="ECO:0000259" key="6">
    <source>
        <dbReference type="PROSITE" id="PS50255"/>
    </source>
</evidence>
<feature type="transmembrane region" description="Helical" evidence="5">
    <location>
        <begin position="12"/>
        <end position="31"/>
    </location>
</feature>
<dbReference type="InterPro" id="IPR050668">
    <property type="entry name" value="Cytochrome_b5"/>
</dbReference>
<evidence type="ECO:0000313" key="7">
    <source>
        <dbReference type="EMBL" id="KAF5225332.1"/>
    </source>
</evidence>
<dbReference type="PROSITE" id="PS50255">
    <property type="entry name" value="CYTOCHROME_B5_2"/>
    <property type="match status" value="1"/>
</dbReference>
<dbReference type="SUPFAM" id="SSF55856">
    <property type="entry name" value="Cytochrome b5-like heme/steroid binding domain"/>
    <property type="match status" value="1"/>
</dbReference>
<dbReference type="EMBL" id="JABDHM010000007">
    <property type="protein sequence ID" value="KAF5225332.1"/>
    <property type="molecule type" value="Genomic_DNA"/>
</dbReference>
<dbReference type="PROSITE" id="PS00191">
    <property type="entry name" value="CYTOCHROME_B5_1"/>
    <property type="match status" value="1"/>
</dbReference>
<dbReference type="GO" id="GO:0016020">
    <property type="term" value="C:membrane"/>
    <property type="evidence" value="ECO:0007669"/>
    <property type="project" value="TreeGrafter"/>
</dbReference>
<dbReference type="InterPro" id="IPR001199">
    <property type="entry name" value="Cyt_B5-like_heme/steroid-bd"/>
</dbReference>
<evidence type="ECO:0000256" key="3">
    <source>
        <dbReference type="ARBA" id="ARBA00023004"/>
    </source>
</evidence>
<dbReference type="VEuPathDB" id="TriTrypDB:BCY84_16791"/>
<dbReference type="VEuPathDB" id="TriTrypDB:ECC02_001510"/>
<evidence type="ECO:0000256" key="2">
    <source>
        <dbReference type="ARBA" id="ARBA00022723"/>
    </source>
</evidence>
<dbReference type="AlphaFoldDB" id="A0A7J6YFF2"/>
<gene>
    <name evidence="7" type="ORF">ECC02_001510</name>
</gene>
<comment type="caution">
    <text evidence="7">The sequence shown here is derived from an EMBL/GenBank/DDBJ whole genome shotgun (WGS) entry which is preliminary data.</text>
</comment>